<proteinExistence type="predicted"/>
<gene>
    <name evidence="1" type="ORF">PAERUG_P19_London_7_VIM_2_05_10_06794</name>
</gene>
<name>A0A9P1RAU7_PSEAI</name>
<dbReference type="Proteomes" id="UP000045039">
    <property type="component" value="Unassembled WGS sequence"/>
</dbReference>
<comment type="caution">
    <text evidence="1">The sequence shown here is derived from an EMBL/GenBank/DDBJ whole genome shotgun (WGS) entry which is preliminary data.</text>
</comment>
<dbReference type="EMBL" id="CVVU01000274">
    <property type="protein sequence ID" value="CRQ11397.1"/>
    <property type="molecule type" value="Genomic_DNA"/>
</dbReference>
<evidence type="ECO:0000313" key="2">
    <source>
        <dbReference type="Proteomes" id="UP000045039"/>
    </source>
</evidence>
<sequence length="100" mass="11415">MQKASRAEAFIQTMRVQRGIEFARIGMMVEVNGERGTIKGANGSANLDVVFANVLKMGQHKHNCHPCWRVKYFDDTGELIAHHDDEKWVLRPQVKVISHE</sequence>
<organism evidence="1 2">
    <name type="scientific">Pseudomonas aeruginosa</name>
    <dbReference type="NCBI Taxonomy" id="287"/>
    <lineage>
        <taxon>Bacteria</taxon>
        <taxon>Pseudomonadati</taxon>
        <taxon>Pseudomonadota</taxon>
        <taxon>Gammaproteobacteria</taxon>
        <taxon>Pseudomonadales</taxon>
        <taxon>Pseudomonadaceae</taxon>
        <taxon>Pseudomonas</taxon>
    </lineage>
</organism>
<evidence type="ECO:0000313" key="1">
    <source>
        <dbReference type="EMBL" id="CRQ11397.1"/>
    </source>
</evidence>
<protein>
    <submittedName>
        <fullName evidence="1">Uncharacterized protein</fullName>
    </submittedName>
</protein>
<dbReference type="RefSeq" id="WP_003149270.1">
    <property type="nucleotide sequence ID" value="NZ_CAADQX010000468.1"/>
</dbReference>
<dbReference type="AlphaFoldDB" id="A0A9P1RAU7"/>
<accession>A0A9P1RAU7</accession>
<reference evidence="2" key="1">
    <citation type="submission" date="2015-06" db="EMBL/GenBank/DDBJ databases">
        <authorList>
            <person name="Radhakrishnan Rajesh"/>
            <person name="Underwood Anthony"/>
            <person name="Al-Shahib Ali"/>
        </authorList>
    </citation>
    <scope>NUCLEOTIDE SEQUENCE [LARGE SCALE GENOMIC DNA]</scope>
    <source>
        <strain evidence="2">P19_London_7_VIM_2_05_10</strain>
    </source>
</reference>